<organism evidence="2 3">
    <name type="scientific">Actinokineospora fastidiosa</name>
    <dbReference type="NCBI Taxonomy" id="1816"/>
    <lineage>
        <taxon>Bacteria</taxon>
        <taxon>Bacillati</taxon>
        <taxon>Actinomycetota</taxon>
        <taxon>Actinomycetes</taxon>
        <taxon>Pseudonocardiales</taxon>
        <taxon>Pseudonocardiaceae</taxon>
        <taxon>Actinokineospora</taxon>
    </lineage>
</organism>
<protein>
    <submittedName>
        <fullName evidence="2">Uncharacterized protein</fullName>
    </submittedName>
</protein>
<evidence type="ECO:0000313" key="3">
    <source>
        <dbReference type="Proteomes" id="UP000660680"/>
    </source>
</evidence>
<dbReference type="AlphaFoldDB" id="A0A918GGF4"/>
<keyword evidence="3" id="KW-1185">Reference proteome</keyword>
<accession>A0A918GGF4</accession>
<name>A0A918GGF4_9PSEU</name>
<evidence type="ECO:0000313" key="2">
    <source>
        <dbReference type="EMBL" id="GGS34551.1"/>
    </source>
</evidence>
<proteinExistence type="predicted"/>
<gene>
    <name evidence="2" type="ORF">GCM10010171_31250</name>
</gene>
<reference evidence="2" key="2">
    <citation type="submission" date="2020-09" db="EMBL/GenBank/DDBJ databases">
        <authorList>
            <person name="Sun Q."/>
            <person name="Ohkuma M."/>
        </authorList>
    </citation>
    <scope>NUCLEOTIDE SEQUENCE</scope>
    <source>
        <strain evidence="2">JCM 3276</strain>
    </source>
</reference>
<evidence type="ECO:0000256" key="1">
    <source>
        <dbReference type="SAM" id="MobiDB-lite"/>
    </source>
</evidence>
<feature type="region of interest" description="Disordered" evidence="1">
    <location>
        <begin position="73"/>
        <end position="111"/>
    </location>
</feature>
<comment type="caution">
    <text evidence="2">The sequence shown here is derived from an EMBL/GenBank/DDBJ whole genome shotgun (WGS) entry which is preliminary data.</text>
</comment>
<dbReference type="EMBL" id="BMRB01000002">
    <property type="protein sequence ID" value="GGS34551.1"/>
    <property type="molecule type" value="Genomic_DNA"/>
</dbReference>
<sequence length="132" mass="14214">MARTWRKTAQWHPFAACAARVGSGQCGERNACDSWRSVFDRPVQTFLHKPSRDEEKPSQMACGPGVWPCRPDSGRAGAAILRPPSSARPTPLPRSAVPGRRAARANRESLGITAIGNPEDVYCGLVTTTEGA</sequence>
<dbReference type="Proteomes" id="UP000660680">
    <property type="component" value="Unassembled WGS sequence"/>
</dbReference>
<reference evidence="2" key="1">
    <citation type="journal article" date="2014" name="Int. J. Syst. Evol. Microbiol.">
        <title>Complete genome sequence of Corynebacterium casei LMG S-19264T (=DSM 44701T), isolated from a smear-ripened cheese.</title>
        <authorList>
            <consortium name="US DOE Joint Genome Institute (JGI-PGF)"/>
            <person name="Walter F."/>
            <person name="Albersmeier A."/>
            <person name="Kalinowski J."/>
            <person name="Ruckert C."/>
        </authorList>
    </citation>
    <scope>NUCLEOTIDE SEQUENCE</scope>
    <source>
        <strain evidence="2">JCM 3276</strain>
    </source>
</reference>